<dbReference type="GO" id="GO:0006096">
    <property type="term" value="P:glycolytic process"/>
    <property type="evidence" value="ECO:0007669"/>
    <property type="project" value="UniProtKB-UniPathway"/>
</dbReference>
<dbReference type="AlphaFoldDB" id="A0A8E2EZQ1"/>
<dbReference type="GO" id="GO:0006013">
    <property type="term" value="P:mannose metabolic process"/>
    <property type="evidence" value="ECO:0007669"/>
    <property type="project" value="TreeGrafter"/>
</dbReference>
<dbReference type="GO" id="GO:0019158">
    <property type="term" value="F:mannokinase activity"/>
    <property type="evidence" value="ECO:0007669"/>
    <property type="project" value="TreeGrafter"/>
</dbReference>
<keyword evidence="3 6" id="KW-0547">Nucleotide-binding</keyword>
<name>A0A8E2EZQ1_9PEZI</name>
<keyword evidence="5 6" id="KW-0067">ATP-binding</keyword>
<dbReference type="Gene3D" id="3.40.367.20">
    <property type="match status" value="1"/>
</dbReference>
<evidence type="ECO:0000259" key="8">
    <source>
        <dbReference type="Pfam" id="PF03727"/>
    </source>
</evidence>
<evidence type="ECO:0000256" key="4">
    <source>
        <dbReference type="ARBA" id="ARBA00022777"/>
    </source>
</evidence>
<evidence type="ECO:0000313" key="10">
    <source>
        <dbReference type="Proteomes" id="UP000250140"/>
    </source>
</evidence>
<comment type="similarity">
    <text evidence="1 6">Belongs to the hexokinase family.</text>
</comment>
<gene>
    <name evidence="9" type="ORF">AOQ84DRAFT_294215</name>
</gene>
<dbReference type="InterPro" id="IPR001312">
    <property type="entry name" value="Hexokinase"/>
</dbReference>
<evidence type="ECO:0000256" key="1">
    <source>
        <dbReference type="ARBA" id="ARBA00009225"/>
    </source>
</evidence>
<dbReference type="Gene3D" id="3.30.420.40">
    <property type="match status" value="1"/>
</dbReference>
<dbReference type="EMBL" id="KV749765">
    <property type="protein sequence ID" value="OCL07897.1"/>
    <property type="molecule type" value="Genomic_DNA"/>
</dbReference>
<keyword evidence="4 6" id="KW-0418">Kinase</keyword>
<dbReference type="GO" id="GO:0008865">
    <property type="term" value="F:fructokinase activity"/>
    <property type="evidence" value="ECO:0007669"/>
    <property type="project" value="TreeGrafter"/>
</dbReference>
<evidence type="ECO:0000313" key="9">
    <source>
        <dbReference type="EMBL" id="OCL07897.1"/>
    </source>
</evidence>
<dbReference type="FunFam" id="3.40.367.20:FF:000011">
    <property type="entry name" value="Phosphotransferase"/>
    <property type="match status" value="1"/>
</dbReference>
<dbReference type="GO" id="GO:0001678">
    <property type="term" value="P:intracellular glucose homeostasis"/>
    <property type="evidence" value="ECO:0007669"/>
    <property type="project" value="InterPro"/>
</dbReference>
<evidence type="ECO:0000256" key="2">
    <source>
        <dbReference type="ARBA" id="ARBA00022679"/>
    </source>
</evidence>
<dbReference type="PANTHER" id="PTHR19443:SF24">
    <property type="entry name" value="PHOSPHOTRANSFERASE"/>
    <property type="match status" value="1"/>
</dbReference>
<dbReference type="InterPro" id="IPR022673">
    <property type="entry name" value="Hexokinase_C"/>
</dbReference>
<dbReference type="GO" id="GO:0005829">
    <property type="term" value="C:cytosol"/>
    <property type="evidence" value="ECO:0007669"/>
    <property type="project" value="TreeGrafter"/>
</dbReference>
<dbReference type="Pfam" id="PF00349">
    <property type="entry name" value="Hexokinase_1"/>
    <property type="match status" value="1"/>
</dbReference>
<dbReference type="GO" id="GO:0005739">
    <property type="term" value="C:mitochondrion"/>
    <property type="evidence" value="ECO:0007669"/>
    <property type="project" value="TreeGrafter"/>
</dbReference>
<dbReference type="PANTHER" id="PTHR19443">
    <property type="entry name" value="HEXOKINASE"/>
    <property type="match status" value="1"/>
</dbReference>
<evidence type="ECO:0000256" key="5">
    <source>
        <dbReference type="ARBA" id="ARBA00022840"/>
    </source>
</evidence>
<keyword evidence="6" id="KW-0324">Glycolysis</keyword>
<sequence length="499" mass="54848">MLPSLVQAVFPSLPAPKRVRDVVRSCDRTMDDFLREVQRLFEAPLKSTSLLAMSGKLQDQFQQKLQASNMCMLPSYNHTLPTGYEQGTYLALDVGGSTFRIALVELNGKNSAGKSMRIANMRSYRIDNTVRALKGHSFFDWMAEKIKEAISDPEVKRISGTSTLPMGLAWSFPVEQTSIRSGTLLEMGKGFRATEGTLGQDLSELIMRPCRSRGLNVRMDSIVNDSSATLLSRAYEDDSTRLALILGTGTNAAVHLPVSALARSKFGNRPQSWHDKADHVLVNTELSMFGKNILPTTRWDDYLNITHARPDFQPFEHLISGRYLGEIVRLILLEAIGTAGLFSGEIPDRFSEPYSLDTGIMAVIESDETATLSKSCTIFQTNHPLSKPPTYSDLLFIRQVSQFVSHRAAAYLASGIHALWSLRASTEGLSPASAGRVTIGCNGSVIEKYPYFKDLCQSYLDELTDLSGAEPHSVVLETAVESAIFGAAVGACCLQDDVE</sequence>
<accession>A0A8E2EZQ1</accession>
<dbReference type="SUPFAM" id="SSF53067">
    <property type="entry name" value="Actin-like ATPase domain"/>
    <property type="match status" value="2"/>
</dbReference>
<dbReference type="PRINTS" id="PR00475">
    <property type="entry name" value="HEXOKINASE"/>
</dbReference>
<dbReference type="GO" id="GO:0005536">
    <property type="term" value="F:D-glucose binding"/>
    <property type="evidence" value="ECO:0007669"/>
    <property type="project" value="InterPro"/>
</dbReference>
<keyword evidence="10" id="KW-1185">Reference proteome</keyword>
<organism evidence="9 10">
    <name type="scientific">Glonium stellatum</name>
    <dbReference type="NCBI Taxonomy" id="574774"/>
    <lineage>
        <taxon>Eukaryota</taxon>
        <taxon>Fungi</taxon>
        <taxon>Dikarya</taxon>
        <taxon>Ascomycota</taxon>
        <taxon>Pezizomycotina</taxon>
        <taxon>Dothideomycetes</taxon>
        <taxon>Pleosporomycetidae</taxon>
        <taxon>Gloniales</taxon>
        <taxon>Gloniaceae</taxon>
        <taxon>Glonium</taxon>
    </lineage>
</organism>
<evidence type="ECO:0000259" key="7">
    <source>
        <dbReference type="Pfam" id="PF00349"/>
    </source>
</evidence>
<proteinExistence type="inferred from homology"/>
<dbReference type="InterPro" id="IPR022672">
    <property type="entry name" value="Hexokinase_N"/>
</dbReference>
<dbReference type="EC" id="2.7.1.-" evidence="6"/>
<dbReference type="GO" id="GO:0006006">
    <property type="term" value="P:glucose metabolic process"/>
    <property type="evidence" value="ECO:0007669"/>
    <property type="project" value="TreeGrafter"/>
</dbReference>
<protein>
    <recommendedName>
        <fullName evidence="6">Phosphotransferase</fullName>
        <ecNumber evidence="6">2.7.1.-</ecNumber>
    </recommendedName>
</protein>
<dbReference type="PROSITE" id="PS51748">
    <property type="entry name" value="HEXOKINASE_2"/>
    <property type="match status" value="1"/>
</dbReference>
<feature type="domain" description="Hexokinase N-terminal" evidence="7">
    <location>
        <begin position="45"/>
        <end position="235"/>
    </location>
</feature>
<evidence type="ECO:0000256" key="3">
    <source>
        <dbReference type="ARBA" id="ARBA00022741"/>
    </source>
</evidence>
<evidence type="ECO:0000256" key="6">
    <source>
        <dbReference type="RuleBase" id="RU362007"/>
    </source>
</evidence>
<dbReference type="InterPro" id="IPR043129">
    <property type="entry name" value="ATPase_NBD"/>
</dbReference>
<dbReference type="OrthoDB" id="419537at2759"/>
<dbReference type="GO" id="GO:0005524">
    <property type="term" value="F:ATP binding"/>
    <property type="evidence" value="ECO:0007669"/>
    <property type="project" value="UniProtKB-UniRule"/>
</dbReference>
<dbReference type="Proteomes" id="UP000250140">
    <property type="component" value="Unassembled WGS sequence"/>
</dbReference>
<keyword evidence="2 6" id="KW-0808">Transferase</keyword>
<dbReference type="GO" id="GO:0004340">
    <property type="term" value="F:glucokinase activity"/>
    <property type="evidence" value="ECO:0007669"/>
    <property type="project" value="TreeGrafter"/>
</dbReference>
<reference evidence="9 10" key="1">
    <citation type="journal article" date="2016" name="Nat. Commun.">
        <title>Ectomycorrhizal ecology is imprinted in the genome of the dominant symbiotic fungus Cenococcum geophilum.</title>
        <authorList>
            <consortium name="DOE Joint Genome Institute"/>
            <person name="Peter M."/>
            <person name="Kohler A."/>
            <person name="Ohm R.A."/>
            <person name="Kuo A."/>
            <person name="Krutzmann J."/>
            <person name="Morin E."/>
            <person name="Arend M."/>
            <person name="Barry K.W."/>
            <person name="Binder M."/>
            <person name="Choi C."/>
            <person name="Clum A."/>
            <person name="Copeland A."/>
            <person name="Grisel N."/>
            <person name="Haridas S."/>
            <person name="Kipfer T."/>
            <person name="LaButti K."/>
            <person name="Lindquist E."/>
            <person name="Lipzen A."/>
            <person name="Maire R."/>
            <person name="Meier B."/>
            <person name="Mihaltcheva S."/>
            <person name="Molinier V."/>
            <person name="Murat C."/>
            <person name="Poggeler S."/>
            <person name="Quandt C.A."/>
            <person name="Sperisen C."/>
            <person name="Tritt A."/>
            <person name="Tisserant E."/>
            <person name="Crous P.W."/>
            <person name="Henrissat B."/>
            <person name="Nehls U."/>
            <person name="Egli S."/>
            <person name="Spatafora J.W."/>
            <person name="Grigoriev I.V."/>
            <person name="Martin F.M."/>
        </authorList>
    </citation>
    <scope>NUCLEOTIDE SEQUENCE [LARGE SCALE GENOMIC DNA]</scope>
    <source>
        <strain evidence="9 10">CBS 207.34</strain>
    </source>
</reference>
<dbReference type="UniPathway" id="UPA00109">
    <property type="reaction ID" value="UER00180"/>
</dbReference>
<dbReference type="Pfam" id="PF03727">
    <property type="entry name" value="Hexokinase_2"/>
    <property type="match status" value="1"/>
</dbReference>
<feature type="domain" description="Hexokinase C-terminal" evidence="8">
    <location>
        <begin position="242"/>
        <end position="492"/>
    </location>
</feature>